<dbReference type="AlphaFoldDB" id="A0A0S4QLY2"/>
<keyword evidence="20" id="KW-1185">Reference proteome</keyword>
<evidence type="ECO:0000256" key="11">
    <source>
        <dbReference type="ARBA" id="ARBA00023277"/>
    </source>
</evidence>
<dbReference type="InterPro" id="IPR001937">
    <property type="entry name" value="GalP_UDPtransf1"/>
</dbReference>
<evidence type="ECO:0000256" key="1">
    <source>
        <dbReference type="ARBA" id="ARBA00001107"/>
    </source>
</evidence>
<comment type="catalytic activity">
    <reaction evidence="1 16">
        <text>alpha-D-galactose 1-phosphate + UDP-alpha-D-glucose = alpha-D-glucose 1-phosphate + UDP-alpha-D-galactose</text>
        <dbReference type="Rhea" id="RHEA:13989"/>
        <dbReference type="ChEBI" id="CHEBI:58336"/>
        <dbReference type="ChEBI" id="CHEBI:58601"/>
        <dbReference type="ChEBI" id="CHEBI:58885"/>
        <dbReference type="ChEBI" id="CHEBI:66914"/>
        <dbReference type="EC" id="2.7.7.12"/>
    </reaction>
</comment>
<feature type="binding site" evidence="15">
    <location>
        <position position="346"/>
    </location>
    <ligand>
        <name>Fe cation</name>
        <dbReference type="ChEBI" id="CHEBI:24875"/>
    </ligand>
</feature>
<dbReference type="EMBL" id="FAOZ01000005">
    <property type="protein sequence ID" value="CUU55542.1"/>
    <property type="molecule type" value="Genomic_DNA"/>
</dbReference>
<feature type="binding site" evidence="14">
    <location>
        <position position="59"/>
    </location>
    <ligand>
        <name>Zn(2+)</name>
        <dbReference type="ChEBI" id="CHEBI:29105"/>
    </ligand>
</feature>
<dbReference type="GO" id="GO:0008270">
    <property type="term" value="F:zinc ion binding"/>
    <property type="evidence" value="ECO:0007669"/>
    <property type="project" value="InterPro"/>
</dbReference>
<evidence type="ECO:0000256" key="7">
    <source>
        <dbReference type="ARBA" id="ARBA00022695"/>
    </source>
</evidence>
<evidence type="ECO:0000313" key="19">
    <source>
        <dbReference type="EMBL" id="CUU55542.1"/>
    </source>
</evidence>
<protein>
    <recommendedName>
        <fullName evidence="5 12">Galactose-1-phosphate uridylyltransferase</fullName>
        <ecNumber evidence="4 12">2.7.7.12</ecNumber>
    </recommendedName>
</protein>
<dbReference type="PANTHER" id="PTHR11943">
    <property type="entry name" value="GALACTOSE-1-PHOSPHATE URIDYLYLTRANSFERASE"/>
    <property type="match status" value="1"/>
</dbReference>
<evidence type="ECO:0000256" key="15">
    <source>
        <dbReference type="PIRSR" id="PIRSR000808-4"/>
    </source>
</evidence>
<feature type="binding site" evidence="15">
    <location>
        <position position="324"/>
    </location>
    <ligand>
        <name>Fe cation</name>
        <dbReference type="ChEBI" id="CHEBI:24875"/>
    </ligand>
</feature>
<dbReference type="InterPro" id="IPR005850">
    <property type="entry name" value="GalP_Utransf_C"/>
</dbReference>
<dbReference type="GO" id="GO:0005737">
    <property type="term" value="C:cytoplasm"/>
    <property type="evidence" value="ECO:0007669"/>
    <property type="project" value="TreeGrafter"/>
</dbReference>
<evidence type="ECO:0000259" key="17">
    <source>
        <dbReference type="Pfam" id="PF01087"/>
    </source>
</evidence>
<gene>
    <name evidence="19" type="ORF">Ga0074812_105194</name>
</gene>
<evidence type="ECO:0000256" key="10">
    <source>
        <dbReference type="ARBA" id="ARBA00023144"/>
    </source>
</evidence>
<feature type="domain" description="Galactose-1-phosphate uridyl transferase C-terminal" evidence="18">
    <location>
        <begin position="217"/>
        <end position="385"/>
    </location>
</feature>
<keyword evidence="8 14" id="KW-0479">Metal-binding</keyword>
<dbReference type="InterPro" id="IPR005849">
    <property type="entry name" value="GalP_Utransf_N"/>
</dbReference>
<evidence type="ECO:0000256" key="16">
    <source>
        <dbReference type="RuleBase" id="RU000506"/>
    </source>
</evidence>
<keyword evidence="6 16" id="KW-0808">Transferase</keyword>
<keyword evidence="9 14" id="KW-0862">Zinc</keyword>
<evidence type="ECO:0000256" key="4">
    <source>
        <dbReference type="ARBA" id="ARBA00012384"/>
    </source>
</evidence>
<feature type="binding site" evidence="15">
    <location>
        <position position="344"/>
    </location>
    <ligand>
        <name>Fe cation</name>
        <dbReference type="ChEBI" id="CHEBI:24875"/>
    </ligand>
</feature>
<dbReference type="SUPFAM" id="SSF54197">
    <property type="entry name" value="HIT-like"/>
    <property type="match status" value="2"/>
</dbReference>
<reference evidence="20" key="1">
    <citation type="submission" date="2015-11" db="EMBL/GenBank/DDBJ databases">
        <authorList>
            <person name="Varghese N."/>
        </authorList>
    </citation>
    <scope>NUCLEOTIDE SEQUENCE [LARGE SCALE GENOMIC DNA]</scope>
    <source>
        <strain evidence="20">DSM 45899</strain>
    </source>
</reference>
<evidence type="ECO:0000313" key="20">
    <source>
        <dbReference type="Proteomes" id="UP000198802"/>
    </source>
</evidence>
<feature type="active site" description="Tele-UMP-histidine intermediate" evidence="13">
    <location>
        <position position="201"/>
    </location>
</feature>
<comment type="cofactor">
    <cofactor evidence="14">
        <name>Zn(2+)</name>
        <dbReference type="ChEBI" id="CHEBI:29105"/>
    </cofactor>
    <text evidence="14">Binds 1 zinc ion per subunit.</text>
</comment>
<comment type="similarity">
    <text evidence="3 16">Belongs to the galactose-1-phosphate uridylyltransferase type 1 family.</text>
</comment>
<name>A0A0S4QLY2_9ACTN</name>
<feature type="domain" description="Galactose-1-phosphate uridyl transferase N-terminal" evidence="17">
    <location>
        <begin position="18"/>
        <end position="211"/>
    </location>
</feature>
<dbReference type="InterPro" id="IPR019779">
    <property type="entry name" value="GalP_UDPtransf1_His-AS"/>
</dbReference>
<dbReference type="Proteomes" id="UP000198802">
    <property type="component" value="Unassembled WGS sequence"/>
</dbReference>
<comment type="cofactor">
    <cofactor evidence="15">
        <name>Fe cation</name>
        <dbReference type="ChEBI" id="CHEBI:24875"/>
    </cofactor>
    <text evidence="15">Binds 1 Fe cation per subunit.</text>
</comment>
<dbReference type="PROSITE" id="PS00117">
    <property type="entry name" value="GAL_P_UDP_TRANSF_I"/>
    <property type="match status" value="1"/>
</dbReference>
<dbReference type="NCBIfam" id="TIGR00209">
    <property type="entry name" value="galT_1"/>
    <property type="match status" value="1"/>
</dbReference>
<evidence type="ECO:0000256" key="13">
    <source>
        <dbReference type="PIRSR" id="PIRSR000808-1"/>
    </source>
</evidence>
<keyword evidence="7 16" id="KW-0548">Nucleotidyltransferase</keyword>
<dbReference type="CDD" id="cd00608">
    <property type="entry name" value="GalT"/>
    <property type="match status" value="1"/>
</dbReference>
<keyword evidence="10 16" id="KW-0299">Galactose metabolism</keyword>
<accession>A0A0S4QLY2</accession>
<sequence>MLALPAAAGGPEAAGEGAHRRFDPLTGRWILVSAGRVARPWRGGEEKVATDLPAYDPECHLCPGNARASGIGNPDYDGVYVFENDFPALRPGSSDAPGGWLGEAAPNTANGALPHMADGAAPMSDARASALLRAAPGAGTCRVVCFDPRHDLTLASLPLERVRAVVDTWADQERDLARTWTWVQIFENRGAAMGASSPHPHGQIWASSFMPDLPAAEDRSQRAYLQAQGTSLLVDYAALESDLDAASAASEPSRVVVADDHWVVVVPYWALWPFETLLLPRRPVRLLHDLTGPERDSLAGVLRSLLRTYDALFDSPFPYSMGWHAAPGPHDGSAGQATEHWQLHAHFHPPLLRSPTVRKHVVGYDLFAGMQRDITPEDAAARLRAARRRVTEPPAAV</sequence>
<evidence type="ECO:0000256" key="5">
    <source>
        <dbReference type="ARBA" id="ARBA00016340"/>
    </source>
</evidence>
<proteinExistence type="inferred from homology"/>
<dbReference type="Pfam" id="PF01087">
    <property type="entry name" value="GalP_UDP_transf"/>
    <property type="match status" value="1"/>
</dbReference>
<evidence type="ECO:0000259" key="18">
    <source>
        <dbReference type="Pfam" id="PF02744"/>
    </source>
</evidence>
<dbReference type="Pfam" id="PF02744">
    <property type="entry name" value="GalP_UDP_tr_C"/>
    <property type="match status" value="1"/>
</dbReference>
<keyword evidence="15" id="KW-0408">Iron</keyword>
<dbReference type="GO" id="GO:0033499">
    <property type="term" value="P:galactose catabolic process via UDP-galactose, Leloir pathway"/>
    <property type="evidence" value="ECO:0007669"/>
    <property type="project" value="TreeGrafter"/>
</dbReference>
<evidence type="ECO:0000256" key="3">
    <source>
        <dbReference type="ARBA" id="ARBA00010951"/>
    </source>
</evidence>
<feature type="binding site" evidence="14">
    <location>
        <position position="199"/>
    </location>
    <ligand>
        <name>Zn(2+)</name>
        <dbReference type="ChEBI" id="CHEBI:29105"/>
    </ligand>
</feature>
<evidence type="ECO:0000256" key="14">
    <source>
        <dbReference type="PIRSR" id="PIRSR000808-3"/>
    </source>
</evidence>
<dbReference type="RefSeq" id="WP_091274659.1">
    <property type="nucleotide sequence ID" value="NZ_FAOZ01000005.1"/>
</dbReference>
<dbReference type="PANTHER" id="PTHR11943:SF1">
    <property type="entry name" value="GALACTOSE-1-PHOSPHATE URIDYLYLTRANSFERASE"/>
    <property type="match status" value="1"/>
</dbReference>
<evidence type="ECO:0000256" key="2">
    <source>
        <dbReference type="ARBA" id="ARBA00004947"/>
    </source>
</evidence>
<dbReference type="UniPathway" id="UPA00214"/>
<evidence type="ECO:0000256" key="12">
    <source>
        <dbReference type="NCBIfam" id="TIGR00209"/>
    </source>
</evidence>
<dbReference type="NCBIfam" id="NF008724">
    <property type="entry name" value="PRK11720.1"/>
    <property type="match status" value="1"/>
</dbReference>
<evidence type="ECO:0000256" key="9">
    <source>
        <dbReference type="ARBA" id="ARBA00022833"/>
    </source>
</evidence>
<organism evidence="19 20">
    <name type="scientific">Parafrankia irregularis</name>
    <dbReference type="NCBI Taxonomy" id="795642"/>
    <lineage>
        <taxon>Bacteria</taxon>
        <taxon>Bacillati</taxon>
        <taxon>Actinomycetota</taxon>
        <taxon>Actinomycetes</taxon>
        <taxon>Frankiales</taxon>
        <taxon>Frankiaceae</taxon>
        <taxon>Parafrankia</taxon>
    </lineage>
</organism>
<dbReference type="EC" id="2.7.7.12" evidence="4 12"/>
<dbReference type="PIRSF" id="PIRSF000808">
    <property type="entry name" value="GalT"/>
    <property type="match status" value="1"/>
</dbReference>
<evidence type="ECO:0000256" key="8">
    <source>
        <dbReference type="ARBA" id="ARBA00022723"/>
    </source>
</evidence>
<dbReference type="Gene3D" id="3.30.428.10">
    <property type="entry name" value="HIT-like"/>
    <property type="match status" value="2"/>
</dbReference>
<keyword evidence="11 16" id="KW-0119">Carbohydrate metabolism</keyword>
<feature type="binding site" evidence="14">
    <location>
        <position position="150"/>
    </location>
    <ligand>
        <name>Zn(2+)</name>
        <dbReference type="ChEBI" id="CHEBI:29105"/>
    </ligand>
</feature>
<evidence type="ECO:0000256" key="6">
    <source>
        <dbReference type="ARBA" id="ARBA00022679"/>
    </source>
</evidence>
<dbReference type="InterPro" id="IPR036265">
    <property type="entry name" value="HIT-like_sf"/>
</dbReference>
<feature type="binding site" evidence="14">
    <location>
        <position position="62"/>
    </location>
    <ligand>
        <name>Zn(2+)</name>
        <dbReference type="ChEBI" id="CHEBI:29105"/>
    </ligand>
</feature>
<dbReference type="GO" id="GO:0008108">
    <property type="term" value="F:UDP-glucose:hexose-1-phosphate uridylyltransferase activity"/>
    <property type="evidence" value="ECO:0007669"/>
    <property type="project" value="UniProtKB-UniRule"/>
</dbReference>
<feature type="binding site" evidence="15">
    <location>
        <position position="217"/>
    </location>
    <ligand>
        <name>Fe cation</name>
        <dbReference type="ChEBI" id="CHEBI:24875"/>
    </ligand>
</feature>
<comment type="pathway">
    <text evidence="2 16">Carbohydrate metabolism; galactose metabolism.</text>
</comment>